<protein>
    <submittedName>
        <fullName evidence="1">Uncharacterized protein</fullName>
    </submittedName>
</protein>
<evidence type="ECO:0000313" key="1">
    <source>
        <dbReference type="EMBL" id="PWJ58855.1"/>
    </source>
</evidence>
<accession>A0A316AM47</accession>
<proteinExistence type="predicted"/>
<reference evidence="1 2" key="1">
    <citation type="submission" date="2018-03" db="EMBL/GenBank/DDBJ databases">
        <title>Genomic Encyclopedia of Archaeal and Bacterial Type Strains, Phase II (KMG-II): from individual species to whole genera.</title>
        <authorList>
            <person name="Goeker M."/>
        </authorList>
    </citation>
    <scope>NUCLEOTIDE SEQUENCE [LARGE SCALE GENOMIC DNA]</scope>
    <source>
        <strain evidence="1 2">DSM 100346</strain>
    </source>
</reference>
<dbReference type="AlphaFoldDB" id="A0A316AM47"/>
<dbReference type="EMBL" id="QGDT01000003">
    <property type="protein sequence ID" value="PWJ58855.1"/>
    <property type="molecule type" value="Genomic_DNA"/>
</dbReference>
<name>A0A316AM47_9BACT</name>
<keyword evidence="2" id="KW-1185">Reference proteome</keyword>
<gene>
    <name evidence="1" type="ORF">CLV98_103222</name>
</gene>
<evidence type="ECO:0000313" key="2">
    <source>
        <dbReference type="Proteomes" id="UP000245880"/>
    </source>
</evidence>
<dbReference type="RefSeq" id="WP_229203261.1">
    <property type="nucleotide sequence ID" value="NZ_QGDT01000003.1"/>
</dbReference>
<dbReference type="Proteomes" id="UP000245880">
    <property type="component" value="Unassembled WGS sequence"/>
</dbReference>
<organism evidence="1 2">
    <name type="scientific">Dyadobacter jejuensis</name>
    <dbReference type="NCBI Taxonomy" id="1082580"/>
    <lineage>
        <taxon>Bacteria</taxon>
        <taxon>Pseudomonadati</taxon>
        <taxon>Bacteroidota</taxon>
        <taxon>Cytophagia</taxon>
        <taxon>Cytophagales</taxon>
        <taxon>Spirosomataceae</taxon>
        <taxon>Dyadobacter</taxon>
    </lineage>
</organism>
<comment type="caution">
    <text evidence="1">The sequence shown here is derived from an EMBL/GenBank/DDBJ whole genome shotgun (WGS) entry which is preliminary data.</text>
</comment>
<sequence length="205" mass="23154">MQQQQGIKSRILKYWMARLAVVLLLATAESCSWIGPKPSFDDDFTTYRISNGNHEIDGNHITLFSGTSLNFQTIFDSTAIYQTVIAENQYDINKLMGFSDCNSPHHENSARFGWNWYADSLHIFAYTYKDAQRITQELGTVALGEINTYSITIQDDQYIFALNGNQTTMQRHCSGGVGIAYTLLPYFGGDEPAPQDISIKIRLLD</sequence>